<evidence type="ECO:0000313" key="1">
    <source>
        <dbReference type="EMBL" id="JAH65631.1"/>
    </source>
</evidence>
<reference evidence="1" key="1">
    <citation type="submission" date="2014-11" db="EMBL/GenBank/DDBJ databases">
        <authorList>
            <person name="Amaro Gonzalez C."/>
        </authorList>
    </citation>
    <scope>NUCLEOTIDE SEQUENCE</scope>
</reference>
<dbReference type="EMBL" id="GBXM01042946">
    <property type="protein sequence ID" value="JAH65631.1"/>
    <property type="molecule type" value="Transcribed_RNA"/>
</dbReference>
<dbReference type="EMBL" id="GBXM01032916">
    <property type="protein sequence ID" value="JAH75661.1"/>
    <property type="molecule type" value="Transcribed_RNA"/>
</dbReference>
<organism evidence="1">
    <name type="scientific">Anguilla anguilla</name>
    <name type="common">European freshwater eel</name>
    <name type="synonym">Muraena anguilla</name>
    <dbReference type="NCBI Taxonomy" id="7936"/>
    <lineage>
        <taxon>Eukaryota</taxon>
        <taxon>Metazoa</taxon>
        <taxon>Chordata</taxon>
        <taxon>Craniata</taxon>
        <taxon>Vertebrata</taxon>
        <taxon>Euteleostomi</taxon>
        <taxon>Actinopterygii</taxon>
        <taxon>Neopterygii</taxon>
        <taxon>Teleostei</taxon>
        <taxon>Anguilliformes</taxon>
        <taxon>Anguillidae</taxon>
        <taxon>Anguilla</taxon>
    </lineage>
</organism>
<dbReference type="AlphaFoldDB" id="A0A0E9UIP1"/>
<sequence length="61" mass="6925">MFSPLCWWHSFIMTTVTLRETQRALRRNATLSGRGKWVCSGTDTGTRANYGLICKCIRSKG</sequence>
<proteinExistence type="predicted"/>
<accession>A0A0E9UIP1</accession>
<protein>
    <submittedName>
        <fullName evidence="1">Uncharacterized protein</fullName>
    </submittedName>
</protein>
<name>A0A0E9UIP1_ANGAN</name>
<reference evidence="1" key="2">
    <citation type="journal article" date="2015" name="Fish Shellfish Immunol.">
        <title>Early steps in the European eel (Anguilla anguilla)-Vibrio vulnificus interaction in the gills: Role of the RtxA13 toxin.</title>
        <authorList>
            <person name="Callol A."/>
            <person name="Pajuelo D."/>
            <person name="Ebbesson L."/>
            <person name="Teles M."/>
            <person name="MacKenzie S."/>
            <person name="Amaro C."/>
        </authorList>
    </citation>
    <scope>NUCLEOTIDE SEQUENCE</scope>
</reference>